<evidence type="ECO:0000313" key="3">
    <source>
        <dbReference type="Proteomes" id="UP000002215"/>
    </source>
</evidence>
<dbReference type="KEGG" id="cpi:Cpin_2732"/>
<dbReference type="OrthoDB" id="9848148at2"/>
<reference evidence="2 3" key="2">
    <citation type="journal article" date="2010" name="Stand. Genomic Sci.">
        <title>Complete genome sequence of Chitinophaga pinensis type strain (UQM 2034).</title>
        <authorList>
            <person name="Glavina Del Rio T."/>
            <person name="Abt B."/>
            <person name="Spring S."/>
            <person name="Lapidus A."/>
            <person name="Nolan M."/>
            <person name="Tice H."/>
            <person name="Copeland A."/>
            <person name="Cheng J.F."/>
            <person name="Chen F."/>
            <person name="Bruce D."/>
            <person name="Goodwin L."/>
            <person name="Pitluck S."/>
            <person name="Ivanova N."/>
            <person name="Mavromatis K."/>
            <person name="Mikhailova N."/>
            <person name="Pati A."/>
            <person name="Chen A."/>
            <person name="Palaniappan K."/>
            <person name="Land M."/>
            <person name="Hauser L."/>
            <person name="Chang Y.J."/>
            <person name="Jeffries C.D."/>
            <person name="Chain P."/>
            <person name="Saunders E."/>
            <person name="Detter J.C."/>
            <person name="Brettin T."/>
            <person name="Rohde M."/>
            <person name="Goker M."/>
            <person name="Bristow J."/>
            <person name="Eisen J.A."/>
            <person name="Markowitz V."/>
            <person name="Hugenholtz P."/>
            <person name="Kyrpides N.C."/>
            <person name="Klenk H.P."/>
            <person name="Lucas S."/>
        </authorList>
    </citation>
    <scope>NUCLEOTIDE SEQUENCE [LARGE SCALE GENOMIC DNA]</scope>
    <source>
        <strain evidence="3">ATCC 43595 / DSM 2588 / LMG 13176 / NBRC 15968 / NCIMB 11800 / UQM 2034</strain>
    </source>
</reference>
<dbReference type="RefSeq" id="WP_012790387.1">
    <property type="nucleotide sequence ID" value="NC_013132.1"/>
</dbReference>
<protein>
    <submittedName>
        <fullName evidence="2">Uncharacterized protein</fullName>
    </submittedName>
</protein>
<proteinExistence type="predicted"/>
<name>A0A979G3V4_CHIPD</name>
<feature type="transmembrane region" description="Helical" evidence="1">
    <location>
        <begin position="140"/>
        <end position="157"/>
    </location>
</feature>
<keyword evidence="1" id="KW-0812">Transmembrane</keyword>
<dbReference type="AlphaFoldDB" id="A0A979G3V4"/>
<dbReference type="Proteomes" id="UP000002215">
    <property type="component" value="Chromosome"/>
</dbReference>
<sequence length="165" mass="18668">MPQSSTYQRTEAPSLLRIAIGASVSILSAFVLGNCYAMSSSHSGTYRPQIVFIIIILAFMFLFKWLRGFTKSNNRTLHLVIAGLSCYICWAVSWDIQSYGGLKESVALQLPFNPRVLFQNIHERFEYLSSNTRIFICRPVILWIGYLGEFAAFVLLAKRISSSKV</sequence>
<feature type="transmembrane region" description="Helical" evidence="1">
    <location>
        <begin position="15"/>
        <end position="39"/>
    </location>
</feature>
<keyword evidence="1" id="KW-0472">Membrane</keyword>
<accession>A0A979G3V4</accession>
<organism evidence="2 3">
    <name type="scientific">Chitinophaga pinensis (strain ATCC 43595 / DSM 2588 / LMG 13176 / NBRC 15968 / NCIMB 11800 / UQM 2034)</name>
    <dbReference type="NCBI Taxonomy" id="485918"/>
    <lineage>
        <taxon>Bacteria</taxon>
        <taxon>Pseudomonadati</taxon>
        <taxon>Bacteroidota</taxon>
        <taxon>Chitinophagia</taxon>
        <taxon>Chitinophagales</taxon>
        <taxon>Chitinophagaceae</taxon>
        <taxon>Chitinophaga</taxon>
    </lineage>
</organism>
<gene>
    <name evidence="2" type="ordered locus">Cpin_2732</name>
</gene>
<dbReference type="EMBL" id="CP001699">
    <property type="protein sequence ID" value="ACU60211.1"/>
    <property type="molecule type" value="Genomic_DNA"/>
</dbReference>
<keyword evidence="1" id="KW-1133">Transmembrane helix</keyword>
<feature type="transmembrane region" description="Helical" evidence="1">
    <location>
        <begin position="77"/>
        <end position="96"/>
    </location>
</feature>
<evidence type="ECO:0000256" key="1">
    <source>
        <dbReference type="SAM" id="Phobius"/>
    </source>
</evidence>
<reference evidence="3" key="1">
    <citation type="submission" date="2009-08" db="EMBL/GenBank/DDBJ databases">
        <title>The complete genome of Chitinophaga pinensis DSM 2588.</title>
        <authorList>
            <consortium name="US DOE Joint Genome Institute (JGI-PGF)"/>
            <person name="Lucas S."/>
            <person name="Copeland A."/>
            <person name="Lapidus A."/>
            <person name="Glavina del Rio T."/>
            <person name="Dalin E."/>
            <person name="Tice H."/>
            <person name="Bruce D."/>
            <person name="Goodwin L."/>
            <person name="Pitluck S."/>
            <person name="Kyrpides N."/>
            <person name="Mavromatis K."/>
            <person name="Ivanova N."/>
            <person name="Mikhailova N."/>
            <person name="Sims D."/>
            <person name="Meinche L."/>
            <person name="Brettin T."/>
            <person name="Detter J.C."/>
            <person name="Han C."/>
            <person name="Larimer F."/>
            <person name="Land M."/>
            <person name="Hauser L."/>
            <person name="Markowitz V."/>
            <person name="Cheng J.-F."/>
            <person name="Hugenholtz P."/>
            <person name="Woyke T."/>
            <person name="Wu D."/>
            <person name="Spring S."/>
            <person name="Klenk H.-P."/>
            <person name="Eisen J.A."/>
        </authorList>
    </citation>
    <scope>NUCLEOTIDE SEQUENCE [LARGE SCALE GENOMIC DNA]</scope>
    <source>
        <strain evidence="3">ATCC 43595 / DSM 2588 / LMG 13176 / NBRC 15968 / NCIMB 11800 / UQM 2034</strain>
    </source>
</reference>
<evidence type="ECO:0000313" key="2">
    <source>
        <dbReference type="EMBL" id="ACU60211.1"/>
    </source>
</evidence>
<feature type="transmembrane region" description="Helical" evidence="1">
    <location>
        <begin position="45"/>
        <end position="65"/>
    </location>
</feature>